<feature type="transmembrane region" description="Helical" evidence="7">
    <location>
        <begin position="135"/>
        <end position="153"/>
    </location>
</feature>
<dbReference type="InterPro" id="IPR002656">
    <property type="entry name" value="Acyl_transf_3_dom"/>
</dbReference>
<accession>A0ABT3BKV6</accession>
<gene>
    <name evidence="9" type="ORF">MUB52_20060</name>
</gene>
<feature type="transmembrane region" description="Helical" evidence="7">
    <location>
        <begin position="215"/>
        <end position="236"/>
    </location>
</feature>
<name>A0ABT3BKV6_9RHOB</name>
<feature type="transmembrane region" description="Helical" evidence="7">
    <location>
        <begin position="248"/>
        <end position="265"/>
    </location>
</feature>
<comment type="subcellular location">
    <subcellularLocation>
        <location evidence="1">Cell membrane</location>
        <topology evidence="1">Multi-pass membrane protein</topology>
    </subcellularLocation>
</comment>
<keyword evidence="4 7" id="KW-0812">Transmembrane</keyword>
<feature type="transmembrane region" description="Helical" evidence="7">
    <location>
        <begin position="184"/>
        <end position="203"/>
    </location>
</feature>
<feature type="transmembrane region" description="Helical" evidence="7">
    <location>
        <begin position="160"/>
        <end position="178"/>
    </location>
</feature>
<dbReference type="Pfam" id="PF01757">
    <property type="entry name" value="Acyl_transf_3"/>
    <property type="match status" value="1"/>
</dbReference>
<evidence type="ECO:0000256" key="2">
    <source>
        <dbReference type="ARBA" id="ARBA00007400"/>
    </source>
</evidence>
<keyword evidence="9" id="KW-0012">Acyltransferase</keyword>
<feature type="transmembrane region" description="Helical" evidence="7">
    <location>
        <begin position="97"/>
        <end position="115"/>
    </location>
</feature>
<dbReference type="Proteomes" id="UP001208690">
    <property type="component" value="Unassembled WGS sequence"/>
</dbReference>
<feature type="transmembrane region" description="Helical" evidence="7">
    <location>
        <begin position="277"/>
        <end position="296"/>
    </location>
</feature>
<evidence type="ECO:0000256" key="1">
    <source>
        <dbReference type="ARBA" id="ARBA00004651"/>
    </source>
</evidence>
<organism evidence="9 10">
    <name type="scientific">Roseobacter sinensis</name>
    <dbReference type="NCBI Taxonomy" id="2931391"/>
    <lineage>
        <taxon>Bacteria</taxon>
        <taxon>Pseudomonadati</taxon>
        <taxon>Pseudomonadota</taxon>
        <taxon>Alphaproteobacteria</taxon>
        <taxon>Rhodobacterales</taxon>
        <taxon>Roseobacteraceae</taxon>
        <taxon>Roseobacter</taxon>
    </lineage>
</organism>
<sequence>MAFTHYIPLDARSDPAVVPIETMRAIAVILLVSYHVIGVDAGNGLQAGYPHPLRVVSDFFIDVRMPVFAFLAGYIYAIRPPDFRNYAKFCLGKFRRIYVPGIIASLIFAVCAFILQNRFAMPVDEIWRVIFFSYAHFWFLQAIFVIFILFGLVDAVLDKRFTWVIFIGACLAYLMGLLAGRPFLSLQGAHYIFPYFLAGVIVYRNIPLLNSHSTAAMGAALALMAAGGGWNALIYYETGALSQMPRDLQSLMFGIGFCLFAVLRLTRASFLEKICPYAFTIYLYHPFGTSGMRMLSDKLGFYNDWLQFALGLATGIALPIALHLAASRIPVISRMILGR</sequence>
<feature type="domain" description="Acyltransferase 3" evidence="8">
    <location>
        <begin position="20"/>
        <end position="323"/>
    </location>
</feature>
<keyword evidence="3" id="KW-1003">Cell membrane</keyword>
<keyword evidence="9" id="KW-0808">Transferase</keyword>
<evidence type="ECO:0000259" key="8">
    <source>
        <dbReference type="Pfam" id="PF01757"/>
    </source>
</evidence>
<evidence type="ECO:0000256" key="5">
    <source>
        <dbReference type="ARBA" id="ARBA00022989"/>
    </source>
</evidence>
<dbReference type="GO" id="GO:0016746">
    <property type="term" value="F:acyltransferase activity"/>
    <property type="evidence" value="ECO:0007669"/>
    <property type="project" value="UniProtKB-KW"/>
</dbReference>
<keyword evidence="5 7" id="KW-1133">Transmembrane helix</keyword>
<evidence type="ECO:0000256" key="6">
    <source>
        <dbReference type="ARBA" id="ARBA00023136"/>
    </source>
</evidence>
<protein>
    <submittedName>
        <fullName evidence="9">Acyltransferase</fullName>
    </submittedName>
</protein>
<evidence type="ECO:0000256" key="7">
    <source>
        <dbReference type="SAM" id="Phobius"/>
    </source>
</evidence>
<reference evidence="9 10" key="1">
    <citation type="submission" date="2022-04" db="EMBL/GenBank/DDBJ databases">
        <title>Roseobacter sp. WL0113 is a bacterium isolated from neritic sediment.</title>
        <authorList>
            <person name="Wang L."/>
            <person name="He W."/>
            <person name="Zhang D.-F."/>
        </authorList>
    </citation>
    <scope>NUCLEOTIDE SEQUENCE [LARGE SCALE GENOMIC DNA]</scope>
    <source>
        <strain evidence="9 10">WL0113</strain>
    </source>
</reference>
<feature type="transmembrane region" description="Helical" evidence="7">
    <location>
        <begin position="59"/>
        <end position="77"/>
    </location>
</feature>
<evidence type="ECO:0000313" key="10">
    <source>
        <dbReference type="Proteomes" id="UP001208690"/>
    </source>
</evidence>
<dbReference type="RefSeq" id="WP_263845943.1">
    <property type="nucleotide sequence ID" value="NZ_JALIEB010000019.1"/>
</dbReference>
<evidence type="ECO:0000256" key="4">
    <source>
        <dbReference type="ARBA" id="ARBA00022692"/>
    </source>
</evidence>
<comment type="caution">
    <text evidence="9">The sequence shown here is derived from an EMBL/GenBank/DDBJ whole genome shotgun (WGS) entry which is preliminary data.</text>
</comment>
<evidence type="ECO:0000256" key="3">
    <source>
        <dbReference type="ARBA" id="ARBA00022475"/>
    </source>
</evidence>
<evidence type="ECO:0000313" key="9">
    <source>
        <dbReference type="EMBL" id="MCV3273734.1"/>
    </source>
</evidence>
<dbReference type="PANTHER" id="PTHR40074">
    <property type="entry name" value="O-ACETYLTRANSFERASE WECH"/>
    <property type="match status" value="1"/>
</dbReference>
<keyword evidence="10" id="KW-1185">Reference proteome</keyword>
<feature type="transmembrane region" description="Helical" evidence="7">
    <location>
        <begin position="308"/>
        <end position="326"/>
    </location>
</feature>
<proteinExistence type="inferred from homology"/>
<dbReference type="PANTHER" id="PTHR40074:SF2">
    <property type="entry name" value="O-ACETYLTRANSFERASE WECH"/>
    <property type="match status" value="1"/>
</dbReference>
<comment type="similarity">
    <text evidence="2">Belongs to the acyltransferase 3 family.</text>
</comment>
<dbReference type="EMBL" id="JALIEB010000019">
    <property type="protein sequence ID" value="MCV3273734.1"/>
    <property type="molecule type" value="Genomic_DNA"/>
</dbReference>
<keyword evidence="6 7" id="KW-0472">Membrane</keyword>